<evidence type="ECO:0000256" key="20">
    <source>
        <dbReference type="ARBA" id="ARBA00048977"/>
    </source>
</evidence>
<dbReference type="OrthoDB" id="778598at2759"/>
<evidence type="ECO:0000256" key="14">
    <source>
        <dbReference type="ARBA" id="ARBA00022840"/>
    </source>
</evidence>
<dbReference type="GO" id="GO:0005524">
    <property type="term" value="F:ATP binding"/>
    <property type="evidence" value="ECO:0007669"/>
    <property type="project" value="UniProtKB-UniRule"/>
</dbReference>
<evidence type="ECO:0000256" key="10">
    <source>
        <dbReference type="ARBA" id="ARBA00022729"/>
    </source>
</evidence>
<dbReference type="SMART" id="SM00220">
    <property type="entry name" value="S_TKc"/>
    <property type="match status" value="1"/>
</dbReference>
<dbReference type="STRING" id="4540.A0A3L6QM20"/>
<dbReference type="Pfam" id="PF00139">
    <property type="entry name" value="Lectin_legB"/>
    <property type="match status" value="1"/>
</dbReference>
<name>A0A3L6QM20_PANMI</name>
<dbReference type="InterPro" id="IPR017441">
    <property type="entry name" value="Protein_kinase_ATP_BS"/>
</dbReference>
<evidence type="ECO:0000313" key="26">
    <source>
        <dbReference type="Proteomes" id="UP000275267"/>
    </source>
</evidence>
<evidence type="ECO:0000256" key="7">
    <source>
        <dbReference type="ARBA" id="ARBA00022527"/>
    </source>
</evidence>
<dbReference type="SUPFAM" id="SSF49899">
    <property type="entry name" value="Concanavalin A-like lectins/glucanases"/>
    <property type="match status" value="1"/>
</dbReference>
<dbReference type="EMBL" id="PQIB02000011">
    <property type="protein sequence ID" value="RLM84296.1"/>
    <property type="molecule type" value="Genomic_DNA"/>
</dbReference>
<dbReference type="Gene3D" id="3.30.200.20">
    <property type="entry name" value="Phosphorylase Kinase, domain 1"/>
    <property type="match status" value="1"/>
</dbReference>
<keyword evidence="13" id="KW-0418">Kinase</keyword>
<keyword evidence="16 22" id="KW-0472">Membrane</keyword>
<feature type="signal peptide" evidence="23">
    <location>
        <begin position="1"/>
        <end position="23"/>
    </location>
</feature>
<comment type="subcellular location">
    <subcellularLocation>
        <location evidence="1">Cell membrane</location>
    </subcellularLocation>
    <subcellularLocation>
        <location evidence="2">Membrane</location>
        <topology evidence="2">Single-pass type I membrane protein</topology>
    </subcellularLocation>
</comment>
<evidence type="ECO:0000256" key="21">
    <source>
        <dbReference type="PROSITE-ProRule" id="PRU10141"/>
    </source>
</evidence>
<evidence type="ECO:0000259" key="24">
    <source>
        <dbReference type="PROSITE" id="PS50011"/>
    </source>
</evidence>
<keyword evidence="10 23" id="KW-0732">Signal</keyword>
<evidence type="ECO:0000256" key="18">
    <source>
        <dbReference type="ARBA" id="ARBA00023180"/>
    </source>
</evidence>
<keyword evidence="9 22" id="KW-0812">Transmembrane</keyword>
<evidence type="ECO:0000256" key="4">
    <source>
        <dbReference type="ARBA" id="ARBA00010217"/>
    </source>
</evidence>
<evidence type="ECO:0000256" key="17">
    <source>
        <dbReference type="ARBA" id="ARBA00023170"/>
    </source>
</evidence>
<evidence type="ECO:0000256" key="6">
    <source>
        <dbReference type="ARBA" id="ARBA00022475"/>
    </source>
</evidence>
<dbReference type="FunFam" id="1.10.510.10:FF:000517">
    <property type="entry name" value="Putative receptor kinase Lecrk"/>
    <property type="match status" value="1"/>
</dbReference>
<sequence length="556" mass="60788">MLLQLRAALFLGLLNTTDNGSRSAHIFAVEFDTLLNADFHDISSNHVGVDVNSLRSVDAADAGYYDDGTGRFQSLSLVSRKAVQVWVDYDGGAAQVTVTMAPLGVPRPKTPLLQTAVDLSGVVQGAAYVGFTSATGVLFSRHFVAGWSFALDGPAPALHVAALPALPRAGPKPRSKVLQIVLPIASVTLLFAVGVSICALVRRRIKYAELHEDWEVALGTHRFSYRELFHATKGFGDKRLLGVGGFGSVYKGVLRKSGMEVAVKKVSHEPKHGVKELVTEVSSIGRLRHRNLVQLLGYCRRKGELLLVYDYMPNGSLDKYLYDRSKDTLDWPQRFHIIRGVASGLLYLHEDWEQVVIHRDVKASNVLLDAEMNGRLGDFGLARLYDHGTDAHTTLVVGTMGYLAPELGRTGKATPATDVFSFGAFLLEVTCGRRPIGEDEHKNRVVLVDWVAEHWRRGSIMDAADKMIPNGFDPDEITLVLKLGLMCSHPLPNARPSMRQVIQYLDGDTLLPNLSPTSLNFTMLRMCGSGTDFNQNLMSSVSFASLGAVSDFSGGR</sequence>
<evidence type="ECO:0000256" key="3">
    <source>
        <dbReference type="ARBA" id="ARBA00008536"/>
    </source>
</evidence>
<evidence type="ECO:0000256" key="5">
    <source>
        <dbReference type="ARBA" id="ARBA00012513"/>
    </source>
</evidence>
<dbReference type="SUPFAM" id="SSF56112">
    <property type="entry name" value="Protein kinase-like (PK-like)"/>
    <property type="match status" value="1"/>
</dbReference>
<keyword evidence="7" id="KW-0723">Serine/threonine-protein kinase</keyword>
<dbReference type="InterPro" id="IPR001220">
    <property type="entry name" value="Legume_lectin_dom"/>
</dbReference>
<keyword evidence="6" id="KW-1003">Cell membrane</keyword>
<dbReference type="PROSITE" id="PS50011">
    <property type="entry name" value="PROTEIN_KINASE_DOM"/>
    <property type="match status" value="1"/>
</dbReference>
<dbReference type="InterPro" id="IPR011009">
    <property type="entry name" value="Kinase-like_dom_sf"/>
</dbReference>
<reference evidence="26" key="1">
    <citation type="journal article" date="2019" name="Nat. Commun.">
        <title>The genome of broomcorn millet.</title>
        <authorList>
            <person name="Zou C."/>
            <person name="Miki D."/>
            <person name="Li D."/>
            <person name="Tang Q."/>
            <person name="Xiao L."/>
            <person name="Rajput S."/>
            <person name="Deng P."/>
            <person name="Jia W."/>
            <person name="Huang R."/>
            <person name="Zhang M."/>
            <person name="Sun Y."/>
            <person name="Hu J."/>
            <person name="Fu X."/>
            <person name="Schnable P.S."/>
            <person name="Li F."/>
            <person name="Zhang H."/>
            <person name="Feng B."/>
            <person name="Zhu X."/>
            <person name="Liu R."/>
            <person name="Schnable J.C."/>
            <person name="Zhu J.-K."/>
            <person name="Zhang H."/>
        </authorList>
    </citation>
    <scope>NUCLEOTIDE SEQUENCE [LARGE SCALE GENOMIC DNA]</scope>
</reference>
<gene>
    <name evidence="25" type="ORF">C2845_PM04G30390</name>
</gene>
<dbReference type="InterPro" id="IPR008271">
    <property type="entry name" value="Ser/Thr_kinase_AS"/>
</dbReference>
<keyword evidence="17" id="KW-0675">Receptor</keyword>
<proteinExistence type="inferred from homology"/>
<dbReference type="PROSITE" id="PS00108">
    <property type="entry name" value="PROTEIN_KINASE_ST"/>
    <property type="match status" value="1"/>
</dbReference>
<dbReference type="PROSITE" id="PS00107">
    <property type="entry name" value="PROTEIN_KINASE_ATP"/>
    <property type="match status" value="1"/>
</dbReference>
<comment type="catalytic activity">
    <reaction evidence="19">
        <text>L-threonyl-[protein] + ATP = O-phospho-L-threonyl-[protein] + ADP + H(+)</text>
        <dbReference type="Rhea" id="RHEA:46608"/>
        <dbReference type="Rhea" id="RHEA-COMP:11060"/>
        <dbReference type="Rhea" id="RHEA-COMP:11605"/>
        <dbReference type="ChEBI" id="CHEBI:15378"/>
        <dbReference type="ChEBI" id="CHEBI:30013"/>
        <dbReference type="ChEBI" id="CHEBI:30616"/>
        <dbReference type="ChEBI" id="CHEBI:61977"/>
        <dbReference type="ChEBI" id="CHEBI:456216"/>
        <dbReference type="EC" id="2.7.11.1"/>
    </reaction>
    <physiologicalReaction direction="left-to-right" evidence="19">
        <dbReference type="Rhea" id="RHEA:46609"/>
    </physiologicalReaction>
</comment>
<dbReference type="PANTHER" id="PTHR27007">
    <property type="match status" value="1"/>
</dbReference>
<keyword evidence="26" id="KW-1185">Reference proteome</keyword>
<keyword evidence="14 21" id="KW-0067">ATP-binding</keyword>
<evidence type="ECO:0000256" key="11">
    <source>
        <dbReference type="ARBA" id="ARBA00022734"/>
    </source>
</evidence>
<feature type="chain" id="PRO_5018158664" description="non-specific serine/threonine protein kinase" evidence="23">
    <location>
        <begin position="24"/>
        <end position="556"/>
    </location>
</feature>
<keyword evidence="15 22" id="KW-1133">Transmembrane helix</keyword>
<dbReference type="AlphaFoldDB" id="A0A3L6QM20"/>
<dbReference type="InterPro" id="IPR000719">
    <property type="entry name" value="Prot_kinase_dom"/>
</dbReference>
<dbReference type="CDD" id="cd06899">
    <property type="entry name" value="lectin_legume_LecRK_Arcelin_ConA"/>
    <property type="match status" value="1"/>
</dbReference>
<dbReference type="GO" id="GO:0030246">
    <property type="term" value="F:carbohydrate binding"/>
    <property type="evidence" value="ECO:0007669"/>
    <property type="project" value="UniProtKB-KW"/>
</dbReference>
<evidence type="ECO:0000256" key="8">
    <source>
        <dbReference type="ARBA" id="ARBA00022679"/>
    </source>
</evidence>
<evidence type="ECO:0000256" key="2">
    <source>
        <dbReference type="ARBA" id="ARBA00004479"/>
    </source>
</evidence>
<feature type="binding site" evidence="21">
    <location>
        <position position="265"/>
    </location>
    <ligand>
        <name>ATP</name>
        <dbReference type="ChEBI" id="CHEBI:30616"/>
    </ligand>
</feature>
<keyword evidence="18" id="KW-0325">Glycoprotein</keyword>
<evidence type="ECO:0000256" key="12">
    <source>
        <dbReference type="ARBA" id="ARBA00022741"/>
    </source>
</evidence>
<evidence type="ECO:0000256" key="15">
    <source>
        <dbReference type="ARBA" id="ARBA00022989"/>
    </source>
</evidence>
<evidence type="ECO:0000256" key="23">
    <source>
        <dbReference type="SAM" id="SignalP"/>
    </source>
</evidence>
<dbReference type="GO" id="GO:1901001">
    <property type="term" value="P:negative regulation of response to salt stress"/>
    <property type="evidence" value="ECO:0007669"/>
    <property type="project" value="UniProtKB-ARBA"/>
</dbReference>
<comment type="caution">
    <text evidence="25">The sequence shown here is derived from an EMBL/GenBank/DDBJ whole genome shotgun (WGS) entry which is preliminary data.</text>
</comment>
<keyword evidence="12 21" id="KW-0547">Nucleotide-binding</keyword>
<evidence type="ECO:0000256" key="13">
    <source>
        <dbReference type="ARBA" id="ARBA00022777"/>
    </source>
</evidence>
<comment type="similarity">
    <text evidence="4">In the C-terminal section; belongs to the protein kinase superfamily. Ser/Thr protein kinase family.</text>
</comment>
<dbReference type="CDD" id="cd14066">
    <property type="entry name" value="STKc_IRAK"/>
    <property type="match status" value="1"/>
</dbReference>
<dbReference type="Proteomes" id="UP000275267">
    <property type="component" value="Unassembled WGS sequence"/>
</dbReference>
<evidence type="ECO:0000256" key="9">
    <source>
        <dbReference type="ARBA" id="ARBA00022692"/>
    </source>
</evidence>
<feature type="domain" description="Protein kinase" evidence="24">
    <location>
        <begin position="235"/>
        <end position="511"/>
    </location>
</feature>
<keyword evidence="11" id="KW-0430">Lectin</keyword>
<comment type="catalytic activity">
    <reaction evidence="20">
        <text>L-seryl-[protein] + ATP = O-phospho-L-seryl-[protein] + ADP + H(+)</text>
        <dbReference type="Rhea" id="RHEA:17989"/>
        <dbReference type="Rhea" id="RHEA-COMP:9863"/>
        <dbReference type="Rhea" id="RHEA-COMP:11604"/>
        <dbReference type="ChEBI" id="CHEBI:15378"/>
        <dbReference type="ChEBI" id="CHEBI:29999"/>
        <dbReference type="ChEBI" id="CHEBI:30616"/>
        <dbReference type="ChEBI" id="CHEBI:83421"/>
        <dbReference type="ChEBI" id="CHEBI:456216"/>
        <dbReference type="EC" id="2.7.11.1"/>
    </reaction>
    <physiologicalReaction direction="left-to-right" evidence="20">
        <dbReference type="Rhea" id="RHEA:17990"/>
    </physiologicalReaction>
</comment>
<evidence type="ECO:0000256" key="16">
    <source>
        <dbReference type="ARBA" id="ARBA00023136"/>
    </source>
</evidence>
<feature type="transmembrane region" description="Helical" evidence="22">
    <location>
        <begin position="180"/>
        <end position="201"/>
    </location>
</feature>
<dbReference type="Pfam" id="PF00069">
    <property type="entry name" value="Pkinase"/>
    <property type="match status" value="1"/>
</dbReference>
<accession>A0A3L6QM20</accession>
<evidence type="ECO:0000313" key="25">
    <source>
        <dbReference type="EMBL" id="RLM84296.1"/>
    </source>
</evidence>
<dbReference type="Gene3D" id="1.10.510.10">
    <property type="entry name" value="Transferase(Phosphotransferase) domain 1"/>
    <property type="match status" value="1"/>
</dbReference>
<dbReference type="FunFam" id="3.30.200.20:FF:000112">
    <property type="entry name" value="Lectin-domain containing receptor kinase A4.3"/>
    <property type="match status" value="1"/>
</dbReference>
<evidence type="ECO:0000256" key="1">
    <source>
        <dbReference type="ARBA" id="ARBA00004236"/>
    </source>
</evidence>
<dbReference type="GO" id="GO:0005886">
    <property type="term" value="C:plasma membrane"/>
    <property type="evidence" value="ECO:0007669"/>
    <property type="project" value="UniProtKB-SubCell"/>
</dbReference>
<organism evidence="25 26">
    <name type="scientific">Panicum miliaceum</name>
    <name type="common">Proso millet</name>
    <name type="synonym">Broomcorn millet</name>
    <dbReference type="NCBI Taxonomy" id="4540"/>
    <lineage>
        <taxon>Eukaryota</taxon>
        <taxon>Viridiplantae</taxon>
        <taxon>Streptophyta</taxon>
        <taxon>Embryophyta</taxon>
        <taxon>Tracheophyta</taxon>
        <taxon>Spermatophyta</taxon>
        <taxon>Magnoliopsida</taxon>
        <taxon>Liliopsida</taxon>
        <taxon>Poales</taxon>
        <taxon>Poaceae</taxon>
        <taxon>PACMAD clade</taxon>
        <taxon>Panicoideae</taxon>
        <taxon>Panicodae</taxon>
        <taxon>Paniceae</taxon>
        <taxon>Panicinae</taxon>
        <taxon>Panicum</taxon>
        <taxon>Panicum sect. Panicum</taxon>
    </lineage>
</organism>
<dbReference type="Gene3D" id="2.60.120.200">
    <property type="match status" value="1"/>
</dbReference>
<protein>
    <recommendedName>
        <fullName evidence="5">non-specific serine/threonine protein kinase</fullName>
        <ecNumber evidence="5">2.7.11.1</ecNumber>
    </recommendedName>
</protein>
<comment type="similarity">
    <text evidence="3">In the N-terminal section; belongs to the leguminous lectin family.</text>
</comment>
<dbReference type="EC" id="2.7.11.1" evidence="5"/>
<evidence type="ECO:0000256" key="19">
    <source>
        <dbReference type="ARBA" id="ARBA00048659"/>
    </source>
</evidence>
<evidence type="ECO:0000256" key="22">
    <source>
        <dbReference type="SAM" id="Phobius"/>
    </source>
</evidence>
<dbReference type="GO" id="GO:0004674">
    <property type="term" value="F:protein serine/threonine kinase activity"/>
    <property type="evidence" value="ECO:0007669"/>
    <property type="project" value="UniProtKB-KW"/>
</dbReference>
<dbReference type="InterPro" id="IPR013320">
    <property type="entry name" value="ConA-like_dom_sf"/>
</dbReference>
<keyword evidence="8" id="KW-0808">Transferase</keyword>
<dbReference type="InterPro" id="IPR050528">
    <property type="entry name" value="L-type_Lectin-RKs"/>
</dbReference>